<accession>A0A699Z636</accession>
<feature type="non-terminal residue" evidence="2">
    <location>
        <position position="125"/>
    </location>
</feature>
<dbReference type="EMBL" id="BLLF01001237">
    <property type="protein sequence ID" value="GFH18023.1"/>
    <property type="molecule type" value="Genomic_DNA"/>
</dbReference>
<reference evidence="2 3" key="1">
    <citation type="submission" date="2020-02" db="EMBL/GenBank/DDBJ databases">
        <title>Draft genome sequence of Haematococcus lacustris strain NIES-144.</title>
        <authorList>
            <person name="Morimoto D."/>
            <person name="Nakagawa S."/>
            <person name="Yoshida T."/>
            <person name="Sawayama S."/>
        </authorList>
    </citation>
    <scope>NUCLEOTIDE SEQUENCE [LARGE SCALE GENOMIC DNA]</scope>
    <source>
        <strain evidence="2 3">NIES-144</strain>
    </source>
</reference>
<feature type="chain" id="PRO_5025355588" evidence="1">
    <location>
        <begin position="34"/>
        <end position="125"/>
    </location>
</feature>
<comment type="caution">
    <text evidence="2">The sequence shown here is derived from an EMBL/GenBank/DDBJ whole genome shotgun (WGS) entry which is preliminary data.</text>
</comment>
<proteinExistence type="predicted"/>
<gene>
    <name evidence="2" type="ORF">HaLaN_14757</name>
</gene>
<keyword evidence="3" id="KW-1185">Reference proteome</keyword>
<feature type="signal peptide" evidence="1">
    <location>
        <begin position="1"/>
        <end position="33"/>
    </location>
</feature>
<protein>
    <submittedName>
        <fullName evidence="2">Uncharacterized protein</fullName>
    </submittedName>
</protein>
<evidence type="ECO:0000313" key="3">
    <source>
        <dbReference type="Proteomes" id="UP000485058"/>
    </source>
</evidence>
<dbReference type="Proteomes" id="UP000485058">
    <property type="component" value="Unassembled WGS sequence"/>
</dbReference>
<keyword evidence="1" id="KW-0732">Signal</keyword>
<feature type="non-terminal residue" evidence="2">
    <location>
        <position position="1"/>
    </location>
</feature>
<dbReference type="AlphaFoldDB" id="A0A699Z636"/>
<name>A0A699Z636_HAELA</name>
<evidence type="ECO:0000313" key="2">
    <source>
        <dbReference type="EMBL" id="GFH18023.1"/>
    </source>
</evidence>
<evidence type="ECO:0000256" key="1">
    <source>
        <dbReference type="SAM" id="SignalP"/>
    </source>
</evidence>
<sequence>MTRPRCPKRLGPLELLALTLLLTALFTALPAECARGGSEANPVCRRNAASVRLLQTDSDSIFGLAPNSLTSAPTASLPLGLTATLSGGIAGALGVSAGRQDGVFVPNYGQGQAKIFLGKLRLAAR</sequence>
<organism evidence="2 3">
    <name type="scientific">Haematococcus lacustris</name>
    <name type="common">Green alga</name>
    <name type="synonym">Haematococcus pluvialis</name>
    <dbReference type="NCBI Taxonomy" id="44745"/>
    <lineage>
        <taxon>Eukaryota</taxon>
        <taxon>Viridiplantae</taxon>
        <taxon>Chlorophyta</taxon>
        <taxon>core chlorophytes</taxon>
        <taxon>Chlorophyceae</taxon>
        <taxon>CS clade</taxon>
        <taxon>Chlamydomonadales</taxon>
        <taxon>Haematococcaceae</taxon>
        <taxon>Haematococcus</taxon>
    </lineage>
</organism>